<sequence length="785" mass="90091">MLNRKIKSMKLSHYFEVKKPNYQYIKIIPHKSIRNYSSVNIAKSIANTYKSINKRVYRENKKLIFEMDFKISYLIDITNTDTSFYLVVPKFFLNIALEKIHEVWTKATIEVIGSSIQPFSKDVECYSLSYKKHDALSLNVDKKLNEPLNSILSVIEIMKENDRVMIAYNFIPRSQFGWIETFDELEEKVRKKESLDKPVLNFEYILKNATLNVIKAVDLFVEVINDFFGGLTVETKSNMYDSMFRLLENQNDISNSRYKKTSQVINTQIAILSESVDNIRKSNNALSLCQAFRTLDCNNELKYEKVKNSINIEDYSFKKYKSSAMSTAEVGQLMQIPGRMLLTTLGIKHVKTEEVKVPEKLQTGTHRLGTSKYKGNITPAYFGKEYNIASLPLVLFGMMGGGKSTFLANFAKDSIDNGEGVIVIDFIKKCELSDDIKAITPSEKLIEIDLSKMEDLQGLGYDELKIPENANILEIEEMANLQTTQLQAFINSIVIGDPLSSRMETILGAAGDITFSLGYTAIKDVIKCLTCHKTRMRYIEELKQNKELYESLDEEVETLMELNEWSKVSAKDAKEGVIPEIIGTRENKIEHILDRTRVLRRDTKLKYMYRKDTKDNIDLVKAMDDGKVVLFKMPQAKFPSKRIKNIIVTYLMSKIWLALEQRGAKTDKPRRCNIIVDEIHQAPTVFDDLRDIITQTRKFGGKLIFALHHTSQLEQIEDTLESAGTSYMLLNGCLEDDFNHFKSKLGSFEYEDLRDMDQYCSMNLIKYSEGYASFITKLPSPVKGS</sequence>
<dbReference type="RefSeq" id="WP_080022640.1">
    <property type="nucleotide sequence ID" value="NZ_LTAY01000037.1"/>
</dbReference>
<dbReference type="OrthoDB" id="1749414at2"/>
<gene>
    <name evidence="2" type="ORF">CLTHE_14250</name>
</gene>
<dbReference type="InterPro" id="IPR027417">
    <property type="entry name" value="P-loop_NTPase"/>
</dbReference>
<evidence type="ECO:0000256" key="1">
    <source>
        <dbReference type="SAM" id="Coils"/>
    </source>
</evidence>
<keyword evidence="1" id="KW-0175">Coiled coil</keyword>
<name>A0A1V4SV79_9CLOT</name>
<dbReference type="SUPFAM" id="SSF52540">
    <property type="entry name" value="P-loop containing nucleoside triphosphate hydrolases"/>
    <property type="match status" value="1"/>
</dbReference>
<evidence type="ECO:0000313" key="3">
    <source>
        <dbReference type="Proteomes" id="UP000191448"/>
    </source>
</evidence>
<dbReference type="AlphaFoldDB" id="A0A1V4SV79"/>
<feature type="coiled-coil region" evidence="1">
    <location>
        <begin position="535"/>
        <end position="562"/>
    </location>
</feature>
<dbReference type="Proteomes" id="UP000191448">
    <property type="component" value="Unassembled WGS sequence"/>
</dbReference>
<dbReference type="EMBL" id="LTAY01000037">
    <property type="protein sequence ID" value="OPX47854.1"/>
    <property type="molecule type" value="Genomic_DNA"/>
</dbReference>
<organism evidence="2 3">
    <name type="scientific">Clostridium thermobutyricum DSM 4928</name>
    <dbReference type="NCBI Taxonomy" id="1121339"/>
    <lineage>
        <taxon>Bacteria</taxon>
        <taxon>Bacillati</taxon>
        <taxon>Bacillota</taxon>
        <taxon>Clostridia</taxon>
        <taxon>Eubacteriales</taxon>
        <taxon>Clostridiaceae</taxon>
        <taxon>Clostridium</taxon>
    </lineage>
</organism>
<accession>A0A1V4SV79</accession>
<evidence type="ECO:0000313" key="2">
    <source>
        <dbReference type="EMBL" id="OPX47854.1"/>
    </source>
</evidence>
<comment type="caution">
    <text evidence="2">The sequence shown here is derived from an EMBL/GenBank/DDBJ whole genome shotgun (WGS) entry which is preliminary data.</text>
</comment>
<reference evidence="2 3" key="1">
    <citation type="submission" date="2016-02" db="EMBL/GenBank/DDBJ databases">
        <title>Genome sequence of Clostridium thermobutyricum DSM 4928.</title>
        <authorList>
            <person name="Poehlein A."/>
            <person name="Daniel R."/>
        </authorList>
    </citation>
    <scope>NUCLEOTIDE SEQUENCE [LARGE SCALE GENOMIC DNA]</scope>
    <source>
        <strain evidence="2 3">DSM 4928</strain>
    </source>
</reference>
<proteinExistence type="predicted"/>
<protein>
    <submittedName>
        <fullName evidence="2">AAA-like domain protein</fullName>
    </submittedName>
</protein>
<dbReference type="Gene3D" id="3.40.50.300">
    <property type="entry name" value="P-loop containing nucleotide triphosphate hydrolases"/>
    <property type="match status" value="1"/>
</dbReference>